<evidence type="ECO:0000313" key="3">
    <source>
        <dbReference type="Proteomes" id="UP001334732"/>
    </source>
</evidence>
<keyword evidence="1" id="KW-0812">Transmembrane</keyword>
<sequence length="49" mass="5367">MMKRTAGRLGGDSRVGAAGTLGRHQNLPVRFWIISMMLVLIGLSSLKLR</sequence>
<keyword evidence="3" id="KW-1185">Reference proteome</keyword>
<name>A0ABZ1CJ45_9PROT</name>
<evidence type="ECO:0000256" key="1">
    <source>
        <dbReference type="SAM" id="Phobius"/>
    </source>
</evidence>
<gene>
    <name evidence="2" type="ORF">VA613_00720</name>
</gene>
<organism evidence="2 3">
    <name type="scientific">Thiobacillus sedimenti</name>
    <dbReference type="NCBI Taxonomy" id="3110231"/>
    <lineage>
        <taxon>Bacteria</taxon>
        <taxon>Pseudomonadati</taxon>
        <taxon>Pseudomonadota</taxon>
        <taxon>Betaproteobacteria</taxon>
        <taxon>Nitrosomonadales</taxon>
        <taxon>Thiobacillaceae</taxon>
        <taxon>Thiobacillus</taxon>
    </lineage>
</organism>
<keyword evidence="1" id="KW-0472">Membrane</keyword>
<evidence type="ECO:0000313" key="2">
    <source>
        <dbReference type="EMBL" id="WRS39421.1"/>
    </source>
</evidence>
<reference evidence="2 3" key="1">
    <citation type="submission" date="2023-12" db="EMBL/GenBank/DDBJ databases">
        <title>Thiobacillus sedimentum sp. nov., a chemolithoautotrophic sulfur-oxidizing bacterium isolated from freshwater sediment.</title>
        <authorList>
            <person name="Luo J."/>
            <person name="Dai C."/>
        </authorList>
    </citation>
    <scope>NUCLEOTIDE SEQUENCE [LARGE SCALE GENOMIC DNA]</scope>
    <source>
        <strain evidence="2 3">SCUT-2</strain>
    </source>
</reference>
<protein>
    <submittedName>
        <fullName evidence="2">Uncharacterized protein</fullName>
    </submittedName>
</protein>
<dbReference type="Proteomes" id="UP001334732">
    <property type="component" value="Chromosome"/>
</dbReference>
<feature type="transmembrane region" description="Helical" evidence="1">
    <location>
        <begin position="29"/>
        <end position="46"/>
    </location>
</feature>
<keyword evidence="1" id="KW-1133">Transmembrane helix</keyword>
<accession>A0ABZ1CJ45</accession>
<dbReference type="EMBL" id="CP141769">
    <property type="protein sequence ID" value="WRS39421.1"/>
    <property type="molecule type" value="Genomic_DNA"/>
</dbReference>
<proteinExistence type="predicted"/>
<dbReference type="RefSeq" id="WP_324779952.1">
    <property type="nucleotide sequence ID" value="NZ_CP141769.1"/>
</dbReference>